<dbReference type="SUPFAM" id="SSF48452">
    <property type="entry name" value="TPR-like"/>
    <property type="match status" value="2"/>
</dbReference>
<keyword evidence="2" id="KW-1185">Reference proteome</keyword>
<dbReference type="RefSeq" id="WP_085757478.1">
    <property type="nucleotide sequence ID" value="NZ_CP019343.1"/>
</dbReference>
<dbReference type="InterPro" id="IPR011990">
    <property type="entry name" value="TPR-like_helical_dom_sf"/>
</dbReference>
<name>A0A1X9NEJ9_9GAMM</name>
<dbReference type="KEGG" id="osg:BST96_04130"/>
<evidence type="ECO:0008006" key="3">
    <source>
        <dbReference type="Google" id="ProtNLM"/>
    </source>
</evidence>
<dbReference type="Proteomes" id="UP000193450">
    <property type="component" value="Chromosome"/>
</dbReference>
<gene>
    <name evidence="1" type="ORF">BST96_04130</name>
</gene>
<evidence type="ECO:0000313" key="2">
    <source>
        <dbReference type="Proteomes" id="UP000193450"/>
    </source>
</evidence>
<sequence length="406" mass="45744">MTDFYTHVDNYKALAIQKDYDGACAYFIEHLDKPTVMGINEPCLMRAELLEMLFPDGVENPTGLKNPQHDIFVLAALPITYGLTGGYPGKAIGLYERHAAVCKQEGAMEPLAEAMGNHSKALRQTGRFREAEIVALQGLDLQRQVGKRMKEAVNLYWVGTGFAHRGVTTGAPFEAMDRAIRIFQKLLADQSEAVTNTFKGQSAIWFGNYDEAEGYHTRAWELSKAREGTDFPDQQTVTKVLSASSRMLGEIEMLRGNYDKALEWLEITEIQAARMDFGEEILPHFRVMAELERRRGNFDQAREWLTKSWERAERGPYRLYNVDSYNILAEVEDSCGNTEAAIKAAQTAYQLAWCDGPPYAYQRGLDDAKAKIESLGGAVPTMPDYDDSKFEPVPDVLINPQDEYFD</sequence>
<accession>A0A1X9NEJ9</accession>
<dbReference type="GO" id="GO:0042802">
    <property type="term" value="F:identical protein binding"/>
    <property type="evidence" value="ECO:0007669"/>
    <property type="project" value="InterPro"/>
</dbReference>
<dbReference type="OrthoDB" id="9812579at2"/>
<dbReference type="Gene3D" id="1.25.40.10">
    <property type="entry name" value="Tetratricopeptide repeat domain"/>
    <property type="match status" value="1"/>
</dbReference>
<organism evidence="1 2">
    <name type="scientific">Oceanicoccus sagamiensis</name>
    <dbReference type="NCBI Taxonomy" id="716816"/>
    <lineage>
        <taxon>Bacteria</taxon>
        <taxon>Pseudomonadati</taxon>
        <taxon>Pseudomonadota</taxon>
        <taxon>Gammaproteobacteria</taxon>
        <taxon>Cellvibrionales</taxon>
        <taxon>Spongiibacteraceae</taxon>
        <taxon>Oceanicoccus</taxon>
    </lineage>
</organism>
<dbReference type="InterPro" id="IPR011717">
    <property type="entry name" value="TPR-4"/>
</dbReference>
<dbReference type="EMBL" id="CP019343">
    <property type="protein sequence ID" value="ARN73367.1"/>
    <property type="molecule type" value="Genomic_DNA"/>
</dbReference>
<reference evidence="1 2" key="1">
    <citation type="submission" date="2016-11" db="EMBL/GenBank/DDBJ databases">
        <title>Trade-off between light-utilization and light-protection in marine flavobacteria.</title>
        <authorList>
            <person name="Kumagai Y."/>
        </authorList>
    </citation>
    <scope>NUCLEOTIDE SEQUENCE [LARGE SCALE GENOMIC DNA]</scope>
    <source>
        <strain evidence="1 2">NBRC 107125</strain>
    </source>
</reference>
<dbReference type="STRING" id="716816.BST96_04130"/>
<proteinExistence type="predicted"/>
<protein>
    <recommendedName>
        <fullName evidence="3">Tetratricopeptide repeat protein</fullName>
    </recommendedName>
</protein>
<dbReference type="Pfam" id="PF07721">
    <property type="entry name" value="TPR_4"/>
    <property type="match status" value="1"/>
</dbReference>
<evidence type="ECO:0000313" key="1">
    <source>
        <dbReference type="EMBL" id="ARN73367.1"/>
    </source>
</evidence>
<dbReference type="AlphaFoldDB" id="A0A1X9NEJ9"/>